<dbReference type="Pfam" id="PF12849">
    <property type="entry name" value="PBP_like_2"/>
    <property type="match status" value="1"/>
</dbReference>
<dbReference type="InterPro" id="IPR005673">
    <property type="entry name" value="ABC_phos-bd_PstS"/>
</dbReference>
<keyword evidence="3 4" id="KW-0592">Phosphate transport</keyword>
<dbReference type="Proteomes" id="UP000271587">
    <property type="component" value="Chromosome"/>
</dbReference>
<dbReference type="AlphaFoldDB" id="A0A3G6IYK1"/>
<dbReference type="InterPro" id="IPR050962">
    <property type="entry name" value="Phosphate-bind_PstS"/>
</dbReference>
<gene>
    <name evidence="7" type="primary">pstS2</name>
    <name evidence="7" type="ORF">CGERO_02070</name>
</gene>
<dbReference type="GO" id="GO:0042301">
    <property type="term" value="F:phosphate ion binding"/>
    <property type="evidence" value="ECO:0007669"/>
    <property type="project" value="InterPro"/>
</dbReference>
<comment type="similarity">
    <text evidence="1 4">Belongs to the PstS family.</text>
</comment>
<evidence type="ECO:0000256" key="2">
    <source>
        <dbReference type="ARBA" id="ARBA00022448"/>
    </source>
</evidence>
<dbReference type="KEGG" id="cgk:CGERO_02070"/>
<evidence type="ECO:0000256" key="4">
    <source>
        <dbReference type="PIRNR" id="PIRNR002756"/>
    </source>
</evidence>
<dbReference type="Gene3D" id="3.40.190.10">
    <property type="entry name" value="Periplasmic binding protein-like II"/>
    <property type="match status" value="2"/>
</dbReference>
<proteinExistence type="inferred from homology"/>
<evidence type="ECO:0000259" key="6">
    <source>
        <dbReference type="Pfam" id="PF12849"/>
    </source>
</evidence>
<dbReference type="NCBIfam" id="TIGR00975">
    <property type="entry name" value="3a0107s03"/>
    <property type="match status" value="1"/>
</dbReference>
<dbReference type="CDD" id="cd13565">
    <property type="entry name" value="PBP2_PstS"/>
    <property type="match status" value="1"/>
</dbReference>
<dbReference type="PROSITE" id="PS51257">
    <property type="entry name" value="PROKAR_LIPOPROTEIN"/>
    <property type="match status" value="1"/>
</dbReference>
<evidence type="ECO:0000313" key="7">
    <source>
        <dbReference type="EMBL" id="AZA10747.1"/>
    </source>
</evidence>
<keyword evidence="8" id="KW-1185">Reference proteome</keyword>
<dbReference type="PANTHER" id="PTHR42996">
    <property type="entry name" value="PHOSPHATE-BINDING PROTEIN PSTS"/>
    <property type="match status" value="1"/>
</dbReference>
<accession>A0A3G6IYK1</accession>
<dbReference type="PANTHER" id="PTHR42996:SF1">
    <property type="entry name" value="PHOSPHATE-BINDING PROTEIN PSTS"/>
    <property type="match status" value="1"/>
</dbReference>
<evidence type="ECO:0000256" key="3">
    <source>
        <dbReference type="ARBA" id="ARBA00022592"/>
    </source>
</evidence>
<dbReference type="EMBL" id="CP033897">
    <property type="protein sequence ID" value="AZA10747.1"/>
    <property type="molecule type" value="Genomic_DNA"/>
</dbReference>
<protein>
    <recommendedName>
        <fullName evidence="4">Phosphate-binding protein</fullName>
    </recommendedName>
</protein>
<evidence type="ECO:0000256" key="1">
    <source>
        <dbReference type="ARBA" id="ARBA00008725"/>
    </source>
</evidence>
<keyword evidence="2 4" id="KW-0813">Transport</keyword>
<name>A0A3G6IYK1_9CORY</name>
<dbReference type="GO" id="GO:0043190">
    <property type="term" value="C:ATP-binding cassette (ABC) transporter complex"/>
    <property type="evidence" value="ECO:0007669"/>
    <property type="project" value="InterPro"/>
</dbReference>
<organism evidence="7 8">
    <name type="scientific">Corynebacterium gerontici</name>
    <dbReference type="NCBI Taxonomy" id="2079234"/>
    <lineage>
        <taxon>Bacteria</taxon>
        <taxon>Bacillati</taxon>
        <taxon>Actinomycetota</taxon>
        <taxon>Actinomycetes</taxon>
        <taxon>Mycobacteriales</taxon>
        <taxon>Corynebacteriaceae</taxon>
        <taxon>Corynebacterium</taxon>
    </lineage>
</organism>
<feature type="chain" id="PRO_5039510209" description="Phosphate-binding protein" evidence="5">
    <location>
        <begin position="23"/>
        <end position="367"/>
    </location>
</feature>
<evidence type="ECO:0000256" key="5">
    <source>
        <dbReference type="SAM" id="SignalP"/>
    </source>
</evidence>
<reference evidence="7 8" key="1">
    <citation type="submission" date="2018-11" db="EMBL/GenBank/DDBJ databases">
        <authorList>
            <person name="Kleinhagauer T."/>
            <person name="Glaeser S.P."/>
            <person name="Spergser J."/>
            <person name="Ruckert C."/>
            <person name="Kaempfer P."/>
            <person name="Busse H.-J."/>
        </authorList>
    </citation>
    <scope>NUCLEOTIDE SEQUENCE [LARGE SCALE GENOMIC DNA]</scope>
    <source>
        <strain evidence="7 8">W8</strain>
    </source>
</reference>
<dbReference type="OrthoDB" id="9801510at2"/>
<keyword evidence="5" id="KW-0732">Signal</keyword>
<feature type="signal peptide" evidence="5">
    <location>
        <begin position="1"/>
        <end position="22"/>
    </location>
</feature>
<feature type="domain" description="PBP" evidence="6">
    <location>
        <begin position="46"/>
        <end position="336"/>
    </location>
</feature>
<sequence length="367" mass="38499" precursor="true">MTRSIKRTALAGLMAGSLVLSACSETDSSSSNSNASDATAIEGLSGATGELVAEGASSQQNAMNYFATQYQSAVSGASLAYNATGSGSGVKNFIAGQVAFGGSDSPLKTDQIDPAKQRCGGNEAWHLPMVVGPVAIAYHLEGVEDLNLSTATVAKIFKGDIKKWNDPQIAKENEGKDLPDKDIKVVYRSDESGTSDNFQKFLKASTGEWDTEGKSFPSAVGAGASGSNGVASEVANIDGGITYVESGFAKQQNLGIANLDFGAGPVKLDADTVGVALDNLAFKTEGNNMVVDTEKLFSMKDQGAYPLVLTTYELVCSKGYDEKTRDQVKDFLTVVLNSQDAQLEELGYIPVKGSLHDRLQKAVEAIS</sequence>
<evidence type="ECO:0000313" key="8">
    <source>
        <dbReference type="Proteomes" id="UP000271587"/>
    </source>
</evidence>
<dbReference type="InterPro" id="IPR024370">
    <property type="entry name" value="PBP_domain"/>
</dbReference>
<dbReference type="PIRSF" id="PIRSF002756">
    <property type="entry name" value="PstS"/>
    <property type="match status" value="1"/>
</dbReference>
<dbReference type="SUPFAM" id="SSF53850">
    <property type="entry name" value="Periplasmic binding protein-like II"/>
    <property type="match status" value="1"/>
</dbReference>
<dbReference type="GO" id="GO:0035435">
    <property type="term" value="P:phosphate ion transmembrane transport"/>
    <property type="evidence" value="ECO:0007669"/>
    <property type="project" value="InterPro"/>
</dbReference>